<feature type="region of interest" description="Disordered" evidence="1">
    <location>
        <begin position="817"/>
        <end position="836"/>
    </location>
</feature>
<dbReference type="Proteomes" id="UP001498398">
    <property type="component" value="Unassembled WGS sequence"/>
</dbReference>
<evidence type="ECO:0000313" key="2">
    <source>
        <dbReference type="EMBL" id="KAK7449828.1"/>
    </source>
</evidence>
<accession>A0ABR1J453</accession>
<sequence length="1408" mass="156025">MAGIFEKARQEEATRLHVRNILEPYAKKHLTTDYVQFTEQTVSELLSQALRIIPLVDSQSLRPPTEPFEALARYLNDLEDYRETPLRNTPDVVTYLKNFIGSSKSAAGFIPKSGRVALEDNYECFIPQERFEPIMSRVSRKATPRPGHNDSHRELDSYQSTGALLKSDSVNIKSVQVDAMKEPEVNFDSTLNLALSLTTETASAVKTLMKSTVTLSRPNPNYRNRYLHSFGLHESDKPLDLVPGTWMSTSIAGFPTDDGPALGFTPIFPRDRRVGGADGRASRNRGRSVNPVTPARSKSGSKIRSRQSSPKVAEKTAAPPVPNSMADLVAPVEAEQLLASKLTAKEGLEVERKVDLALSKVKLEETEGLGTGDGPLYKENMVVINGWETYITSSPVNPGSTPNSSQDQDQLDELLNEWRSSPDTEPSSLDLLKDSRMDLPAIPRARRIGGAAITESERKKVRPLAAKKSYAAFLLENLSNRRTVPVPGEEEDPDSDNKLRTPPKIPASDRNAPETSADGPHSSSPSLSMLGQPPSASVLGFAETAVSADVMCSNKPTLVDQVGDFNTEIRGLYLPTLIEDGLTKEDNSVDPMKIIQKEKLDEKGVGSLLMEVPNLPPPNEHPPNDLFLPNKFSDYLLPPANKNAMADTVPSHQYLKKAKGIQPITLQLSWIPFTVAGRMPTHLEVTGVVSLLSNIHTTNHDKMAKEIEMQTGMGIEAIGKQATELINRAQSDDVHVAEDVEQERWEHWDKGICGEDMFCEDIFRSEIILSRDERKRLLGLSNISEEDATTTPVMQITDAERQDAPMEKMDEIEAVYDDTGSDSDKENWDPQDLDSHFPKGVIIRRGSRKREAVEPDHTQRLKRPRLNGPDAYPNHDHSNTDDMLFQNEFFDDSGVGFISRGAIPSEQDDLIDEDCYYSPEEIAKQLEVGDDYRQDLHPDSGFEYLPQDQAKFDAREYSPPHGENDQRERVIIGHNSTVYNMPLDIQQPSQGPALLADHNTQFEPLCLETQMLEGHGDDVLPEDAEVPNDSSYEANHQNSFSNALPQGTASSFNAIDRTSSRPKPLGIPLNMEYLNHSAGIAEFASLRGKKLNFAAVSLDTTVTDSPLTPALAKPEPTSNVNLASRETPPELVNKDTLQLPSPRSRPTSPHWYMASMDLLQKQALVRSLSSQDCAVDLIERESLHGVDLILDPFTAAIFINLPGLPAKCEELITLISQQSWRYSRILVVFEAYSPSLSLRASTKTKTTCQPAANLNVYSPPVIKAVRKLRRDISVAEACEKKDTRCKVLTAFANSVEDAACFARLFGDMAEREDAQTTGGLLWGDRAWLEDDTPDEEESMAAADGMNRFAAYVILCQITVDDFLEMVPEERITKFGPFIGNDRMTLLNRVIDERVQAMENSDVGTEGTA</sequence>
<feature type="region of interest" description="Disordered" evidence="1">
    <location>
        <begin position="483"/>
        <end position="532"/>
    </location>
</feature>
<gene>
    <name evidence="2" type="ORF">VKT23_013304</name>
</gene>
<dbReference type="EMBL" id="JBANRG010000035">
    <property type="protein sequence ID" value="KAK7449828.1"/>
    <property type="molecule type" value="Genomic_DNA"/>
</dbReference>
<feature type="region of interest" description="Disordered" evidence="1">
    <location>
        <begin position="266"/>
        <end position="324"/>
    </location>
</feature>
<keyword evidence="3" id="KW-1185">Reference proteome</keyword>
<proteinExistence type="predicted"/>
<protein>
    <submittedName>
        <fullName evidence="2">Uncharacterized protein</fullName>
    </submittedName>
</protein>
<feature type="compositionally biased region" description="Basic and acidic residues" evidence="1">
    <location>
        <begin position="822"/>
        <end position="836"/>
    </location>
</feature>
<name>A0ABR1J453_9AGAR</name>
<reference evidence="2 3" key="1">
    <citation type="submission" date="2024-01" db="EMBL/GenBank/DDBJ databases">
        <title>A draft genome for the cacao thread blight pathogen Marasmiellus scandens.</title>
        <authorList>
            <person name="Baruah I.K."/>
            <person name="Leung J."/>
            <person name="Bukari Y."/>
            <person name="Amoako-Attah I."/>
            <person name="Meinhardt L.W."/>
            <person name="Bailey B.A."/>
            <person name="Cohen S.P."/>
        </authorList>
    </citation>
    <scope>NUCLEOTIDE SEQUENCE [LARGE SCALE GENOMIC DNA]</scope>
    <source>
        <strain evidence="2 3">GH-19</strain>
    </source>
</reference>
<organism evidence="2 3">
    <name type="scientific">Marasmiellus scandens</name>
    <dbReference type="NCBI Taxonomy" id="2682957"/>
    <lineage>
        <taxon>Eukaryota</taxon>
        <taxon>Fungi</taxon>
        <taxon>Dikarya</taxon>
        <taxon>Basidiomycota</taxon>
        <taxon>Agaricomycotina</taxon>
        <taxon>Agaricomycetes</taxon>
        <taxon>Agaricomycetidae</taxon>
        <taxon>Agaricales</taxon>
        <taxon>Marasmiineae</taxon>
        <taxon>Omphalotaceae</taxon>
        <taxon>Marasmiellus</taxon>
    </lineage>
</organism>
<evidence type="ECO:0000256" key="1">
    <source>
        <dbReference type="SAM" id="MobiDB-lite"/>
    </source>
</evidence>
<comment type="caution">
    <text evidence="2">The sequence shown here is derived from an EMBL/GenBank/DDBJ whole genome shotgun (WGS) entry which is preliminary data.</text>
</comment>
<feature type="compositionally biased region" description="Basic and acidic residues" evidence="1">
    <location>
        <begin position="849"/>
        <end position="859"/>
    </location>
</feature>
<feature type="region of interest" description="Disordered" evidence="1">
    <location>
        <begin position="1107"/>
        <end position="1145"/>
    </location>
</feature>
<feature type="compositionally biased region" description="Polar residues" evidence="1">
    <location>
        <begin position="1135"/>
        <end position="1145"/>
    </location>
</feature>
<evidence type="ECO:0000313" key="3">
    <source>
        <dbReference type="Proteomes" id="UP001498398"/>
    </source>
</evidence>
<feature type="region of interest" description="Disordered" evidence="1">
    <location>
        <begin position="845"/>
        <end position="880"/>
    </location>
</feature>